<protein>
    <submittedName>
        <fullName evidence="1">Uncharacterized protein</fullName>
    </submittedName>
</protein>
<dbReference type="EMBL" id="JADQDM010000003">
    <property type="protein sequence ID" value="MBF9221270.1"/>
    <property type="molecule type" value="Genomic_DNA"/>
</dbReference>
<gene>
    <name evidence="1" type="ORF">I2H31_09150</name>
</gene>
<comment type="caution">
    <text evidence="1">The sequence shown here is derived from an EMBL/GenBank/DDBJ whole genome shotgun (WGS) entry which is preliminary data.</text>
</comment>
<reference evidence="1 2" key="1">
    <citation type="submission" date="2020-11" db="EMBL/GenBank/DDBJ databases">
        <authorList>
            <person name="Kim M.K."/>
        </authorList>
    </citation>
    <scope>NUCLEOTIDE SEQUENCE [LARGE SCALE GENOMIC DNA]</scope>
    <source>
        <strain evidence="1 2">BT662</strain>
    </source>
</reference>
<keyword evidence="2" id="KW-1185">Reference proteome</keyword>
<sequence length="210" mass="22661">MMGNLRRLRRYDPADSLARPAAQVVAWLTGQSDYRSACLSPAQAALLRAVATPGWVGLEANFPYNQAALMASHRPAPLLAASVRNSAQFVAALASPAFRQACARHLQPLLDAATRRLVLLCGSCGLQLFYAALPGLRVPPGLQIQLIGLGPVCVRYQAHPQVAVAVVQGRRDWLSRGLCRLPCTYRVPAGHLDYAELPELPALIRQLLGP</sequence>
<proteinExistence type="predicted"/>
<evidence type="ECO:0000313" key="1">
    <source>
        <dbReference type="EMBL" id="MBF9221270.1"/>
    </source>
</evidence>
<evidence type="ECO:0000313" key="2">
    <source>
        <dbReference type="Proteomes" id="UP000618931"/>
    </source>
</evidence>
<accession>A0ABS0I2Z1</accession>
<dbReference type="RefSeq" id="WP_196292719.1">
    <property type="nucleotide sequence ID" value="NZ_JADQDM010000003.1"/>
</dbReference>
<organism evidence="1 2">
    <name type="scientific">Hymenobacter ruricola</name>
    <dbReference type="NCBI Taxonomy" id="2791023"/>
    <lineage>
        <taxon>Bacteria</taxon>
        <taxon>Pseudomonadati</taxon>
        <taxon>Bacteroidota</taxon>
        <taxon>Cytophagia</taxon>
        <taxon>Cytophagales</taxon>
        <taxon>Hymenobacteraceae</taxon>
        <taxon>Hymenobacter</taxon>
    </lineage>
</organism>
<name>A0ABS0I2Z1_9BACT</name>
<dbReference type="Proteomes" id="UP000618931">
    <property type="component" value="Unassembled WGS sequence"/>
</dbReference>